<comment type="caution">
    <text evidence="1">The sequence shown here is derived from an EMBL/GenBank/DDBJ whole genome shotgun (WGS) entry which is preliminary data.</text>
</comment>
<organism evidence="1 2">
    <name type="scientific">Candidozyma haemuli</name>
    <dbReference type="NCBI Taxonomy" id="45357"/>
    <lineage>
        <taxon>Eukaryota</taxon>
        <taxon>Fungi</taxon>
        <taxon>Dikarya</taxon>
        <taxon>Ascomycota</taxon>
        <taxon>Saccharomycotina</taxon>
        <taxon>Pichiomycetes</taxon>
        <taxon>Metschnikowiaceae</taxon>
        <taxon>Candidozyma</taxon>
    </lineage>
</organism>
<protein>
    <submittedName>
        <fullName evidence="1">Uncharacterized protein</fullName>
    </submittedName>
</protein>
<dbReference type="Proteomes" id="UP000244309">
    <property type="component" value="Unassembled WGS sequence"/>
</dbReference>
<dbReference type="VEuPathDB" id="FungiDB:CXQ85_004415"/>
<gene>
    <name evidence="1" type="ORF">CXQ85_004415</name>
</gene>
<dbReference type="OrthoDB" id="497541at2759"/>
<evidence type="ECO:0000313" key="2">
    <source>
        <dbReference type="Proteomes" id="UP000244309"/>
    </source>
</evidence>
<dbReference type="RefSeq" id="XP_025341843.1">
    <property type="nucleotide sequence ID" value="XM_025488035.1"/>
</dbReference>
<reference evidence="1 2" key="1">
    <citation type="submission" date="2017-12" db="EMBL/GenBank/DDBJ databases">
        <title>Genome Sequence of a Multidrug-Resistant Candida haemulonii Isolate from a Patient with Chronic Leg Ulcers in Israel.</title>
        <authorList>
            <person name="Chow N.A."/>
            <person name="Gade L."/>
            <person name="Batra D."/>
            <person name="Rowe L.A."/>
            <person name="Ben-Ami R."/>
            <person name="Loparev V.N."/>
            <person name="Litvintseva A.P."/>
        </authorList>
    </citation>
    <scope>NUCLEOTIDE SEQUENCE [LARGE SCALE GENOMIC DNA]</scope>
    <source>
        <strain evidence="1 2">B11899</strain>
    </source>
</reference>
<accession>A0A2V1AUD4</accession>
<dbReference type="EMBL" id="PKFO01000004">
    <property type="protein sequence ID" value="PVH20903.1"/>
    <property type="molecule type" value="Genomic_DNA"/>
</dbReference>
<evidence type="ECO:0000313" key="1">
    <source>
        <dbReference type="EMBL" id="PVH20903.1"/>
    </source>
</evidence>
<dbReference type="AlphaFoldDB" id="A0A2V1AUD4"/>
<dbReference type="GeneID" id="37009745"/>
<keyword evidence="2" id="KW-1185">Reference proteome</keyword>
<name>A0A2V1AUD4_9ASCO</name>
<sequence>MFLPDNFRLRFVKSSFDGLLPGDFVEGIPIREVTSSIPRNMNSKNKFAVDKIVDLKSCDVFIDNSSKSDISVGDPPIWIEDDVLDPQFERVHCTKMINGAGQHRGVGRLLYIPKSLRRFVDYEIDYMDFCLLRITS</sequence>
<dbReference type="STRING" id="45357.A0A2V1AUD4"/>
<proteinExistence type="predicted"/>